<keyword evidence="1" id="KW-0732">Signal</keyword>
<name>A0A8J2UIU4_9BACT</name>
<evidence type="ECO:0000256" key="1">
    <source>
        <dbReference type="SAM" id="SignalP"/>
    </source>
</evidence>
<organism evidence="2 3">
    <name type="scientific">Puia dinghuensis</name>
    <dbReference type="NCBI Taxonomy" id="1792502"/>
    <lineage>
        <taxon>Bacteria</taxon>
        <taxon>Pseudomonadati</taxon>
        <taxon>Bacteroidota</taxon>
        <taxon>Chitinophagia</taxon>
        <taxon>Chitinophagales</taxon>
        <taxon>Chitinophagaceae</taxon>
        <taxon>Puia</taxon>
    </lineage>
</organism>
<sequence>MKRTILLGALALTTICFFSCNQPSTEKTPAPAQALAPTGGTHGGGQPVPWGQIKPCLDAYQAVMAQYGITTDNPRVPITKCPDSTFLITLSESLHADSLVAWLQSQINEYDSAGKGANLNFVIMPGICTRAMLSAVNAPDTNATGRISYFIIARTRTGKTSALTGDPGSGYEVGGIQP</sequence>
<dbReference type="AlphaFoldDB" id="A0A8J2UIU4"/>
<reference evidence="2" key="1">
    <citation type="journal article" date="2014" name="Int. J. Syst. Evol. Microbiol.">
        <title>Complete genome sequence of Corynebacterium casei LMG S-19264T (=DSM 44701T), isolated from a smear-ripened cheese.</title>
        <authorList>
            <consortium name="US DOE Joint Genome Institute (JGI-PGF)"/>
            <person name="Walter F."/>
            <person name="Albersmeier A."/>
            <person name="Kalinowski J."/>
            <person name="Ruckert C."/>
        </authorList>
    </citation>
    <scope>NUCLEOTIDE SEQUENCE</scope>
    <source>
        <strain evidence="2">CGMCC 1.15448</strain>
    </source>
</reference>
<dbReference type="Proteomes" id="UP000607559">
    <property type="component" value="Unassembled WGS sequence"/>
</dbReference>
<comment type="caution">
    <text evidence="2">The sequence shown here is derived from an EMBL/GenBank/DDBJ whole genome shotgun (WGS) entry which is preliminary data.</text>
</comment>
<reference evidence="2" key="2">
    <citation type="submission" date="2020-09" db="EMBL/GenBank/DDBJ databases">
        <authorList>
            <person name="Sun Q."/>
            <person name="Zhou Y."/>
        </authorList>
    </citation>
    <scope>NUCLEOTIDE SEQUENCE</scope>
    <source>
        <strain evidence="2">CGMCC 1.15448</strain>
    </source>
</reference>
<feature type="signal peptide" evidence="1">
    <location>
        <begin position="1"/>
        <end position="21"/>
    </location>
</feature>
<gene>
    <name evidence="2" type="ORF">GCM10011511_54230</name>
</gene>
<accession>A0A8J2UIU4</accession>
<dbReference type="EMBL" id="BMJC01000007">
    <property type="protein sequence ID" value="GGB23524.1"/>
    <property type="molecule type" value="Genomic_DNA"/>
</dbReference>
<dbReference type="RefSeq" id="WP_188937721.1">
    <property type="nucleotide sequence ID" value="NZ_BMJC01000007.1"/>
</dbReference>
<evidence type="ECO:0000313" key="2">
    <source>
        <dbReference type="EMBL" id="GGB23524.1"/>
    </source>
</evidence>
<evidence type="ECO:0000313" key="3">
    <source>
        <dbReference type="Proteomes" id="UP000607559"/>
    </source>
</evidence>
<feature type="chain" id="PRO_5035162081" evidence="1">
    <location>
        <begin position="22"/>
        <end position="178"/>
    </location>
</feature>
<keyword evidence="3" id="KW-1185">Reference proteome</keyword>
<protein>
    <submittedName>
        <fullName evidence="2">Uncharacterized protein</fullName>
    </submittedName>
</protein>
<proteinExistence type="predicted"/>